<dbReference type="EMBL" id="BARU01019922">
    <property type="protein sequence ID" value="GAH58455.1"/>
    <property type="molecule type" value="Genomic_DNA"/>
</dbReference>
<sequence>KNIFLKRVFVIAIFGILLTASGVLAETIGLTEEVKEIIEDIIAQKGIEEENITSIELVDYNNLPDAIEIENIDNTNLAIYKVDIGEDRPIYVITASNELFEGISKTLAIGEVLILDFGYEGEMKKKDEFLKTATGVETSLEKGYVMMRGGSITGISTNLEIVRGEGKIL</sequence>
<protein>
    <submittedName>
        <fullName evidence="1">Uncharacterized protein</fullName>
    </submittedName>
</protein>
<reference evidence="1" key="1">
    <citation type="journal article" date="2014" name="Front. Microbiol.">
        <title>High frequency of phylogenetically diverse reductive dehalogenase-homologous genes in deep subseafloor sedimentary metagenomes.</title>
        <authorList>
            <person name="Kawai M."/>
            <person name="Futagami T."/>
            <person name="Toyoda A."/>
            <person name="Takaki Y."/>
            <person name="Nishi S."/>
            <person name="Hori S."/>
            <person name="Arai W."/>
            <person name="Tsubouchi T."/>
            <person name="Morono Y."/>
            <person name="Uchiyama I."/>
            <person name="Ito T."/>
            <person name="Fujiyama A."/>
            <person name="Inagaki F."/>
            <person name="Takami H."/>
        </authorList>
    </citation>
    <scope>NUCLEOTIDE SEQUENCE</scope>
    <source>
        <strain evidence="1">Expedition CK06-06</strain>
    </source>
</reference>
<name>X1HN77_9ZZZZ</name>
<evidence type="ECO:0000313" key="1">
    <source>
        <dbReference type="EMBL" id="GAH58455.1"/>
    </source>
</evidence>
<dbReference type="AlphaFoldDB" id="X1HN77"/>
<accession>X1HN77</accession>
<comment type="caution">
    <text evidence="1">The sequence shown here is derived from an EMBL/GenBank/DDBJ whole genome shotgun (WGS) entry which is preliminary data.</text>
</comment>
<gene>
    <name evidence="1" type="ORF">S03H2_32771</name>
</gene>
<proteinExistence type="predicted"/>
<organism evidence="1">
    <name type="scientific">marine sediment metagenome</name>
    <dbReference type="NCBI Taxonomy" id="412755"/>
    <lineage>
        <taxon>unclassified sequences</taxon>
        <taxon>metagenomes</taxon>
        <taxon>ecological metagenomes</taxon>
    </lineage>
</organism>
<feature type="non-terminal residue" evidence="1">
    <location>
        <position position="1"/>
    </location>
</feature>